<gene>
    <name evidence="1" type="ORF">NGTW08_p0006</name>
</gene>
<protein>
    <submittedName>
        <fullName evidence="1">Transcription elongation factor</fullName>
    </submittedName>
</protein>
<keyword evidence="1" id="KW-0648">Protein biosynthesis</keyword>
<name>A0A171IPS1_NEIGO</name>
<keyword evidence="1" id="KW-0251">Elongation factor</keyword>
<organism evidence="1">
    <name type="scientific">Neisseria gonorrhoeae TCDC-NG08107</name>
    <dbReference type="NCBI Taxonomy" id="940296"/>
    <lineage>
        <taxon>Bacteria</taxon>
        <taxon>Pseudomonadati</taxon>
        <taxon>Pseudomonadota</taxon>
        <taxon>Betaproteobacteria</taxon>
        <taxon>Neisseriales</taxon>
        <taxon>Neisseriaceae</taxon>
        <taxon>Neisseria</taxon>
    </lineage>
</organism>
<dbReference type="BioCyc" id="NGON940296:GLHN-2215-MONOMER"/>
<reference evidence="1" key="1">
    <citation type="submission" date="2010-12" db="EMBL/GenBank/DDBJ databases">
        <authorList>
            <person name="Wang C.B."/>
            <person name="He X.J."/>
        </authorList>
    </citation>
    <scope>NUCLEOTIDE SEQUENCE</scope>
    <source>
        <strain evidence="1">TCDC-NG08107</strain>
        <plasmid evidence="1">pNGTCDC08107</plasmid>
    </source>
</reference>
<dbReference type="AlphaFoldDB" id="A0A171IPS1"/>
<accession>A0A171IPS1</accession>
<reference evidence="1" key="2">
    <citation type="journal article" date="2011" name="J. Bacteriol.">
        <title>Draft genome sequence of a dominant, multidrug-resistant Neisseria gonorrhoeae strain, TCDC-NG08107, from a sexual group at high risk of acquiring human immunodeficiency virus infection and syphilis.</title>
        <authorList>
            <person name="Chen C.C."/>
            <person name="Hsia K.C."/>
            <person name="Huang C.T."/>
            <person name="Wong W.W."/>
            <person name="Yen M.Y."/>
            <person name="Li L.H."/>
            <person name="Lin K.Y."/>
            <person name="Chen K.W."/>
            <person name="Li S.Y."/>
        </authorList>
    </citation>
    <scope>NUCLEOTIDE SEQUENCE</scope>
    <source>
        <strain evidence="1">TCDC-NG08107</strain>
        <plasmid evidence="1">pNGTCDC08107</plasmid>
    </source>
</reference>
<sequence length="164" mass="18796">MDKDKLYRVAFFLTYHKQAREGWFWRVFGMAFDGRLRQTLQNIAVDYRKTSQNQPLAFDDYLEMLQRHEEEKMGVSAERNQSEQAAVKAFQKQYGLNHRVDTHADTKTLSITITATDEDFIPAVEMGLEQVLGSLAAGETANEGGNEYGRYAFMVSGNVKGRER</sequence>
<proteinExistence type="predicted"/>
<geneLocation type="plasmid" evidence="1">
    <name>pNGTCDC08107</name>
</geneLocation>
<keyword evidence="1" id="KW-0614">Plasmid</keyword>
<dbReference type="GO" id="GO:0003746">
    <property type="term" value="F:translation elongation factor activity"/>
    <property type="evidence" value="ECO:0007669"/>
    <property type="project" value="UniProtKB-KW"/>
</dbReference>
<evidence type="ECO:0000313" key="1">
    <source>
        <dbReference type="EMBL" id="ADV09136.1"/>
    </source>
</evidence>
<dbReference type="EMBL" id="CP002441">
    <property type="protein sequence ID" value="ADV09136.1"/>
    <property type="molecule type" value="Genomic_DNA"/>
</dbReference>